<comment type="caution">
    <text evidence="1">The sequence shown here is derived from an EMBL/GenBank/DDBJ whole genome shotgun (WGS) entry which is preliminary data.</text>
</comment>
<keyword evidence="2" id="KW-1185">Reference proteome</keyword>
<gene>
    <name evidence="1" type="ORF">ABZ510_09540</name>
</gene>
<proteinExistence type="predicted"/>
<name>A0ABV2WMI8_9NOCA</name>
<dbReference type="RefSeq" id="WP_156059005.1">
    <property type="nucleotide sequence ID" value="NZ_JBEYBD010000007.1"/>
</dbReference>
<dbReference type="Proteomes" id="UP001550628">
    <property type="component" value="Unassembled WGS sequence"/>
</dbReference>
<accession>A0ABV2WMI8</accession>
<organism evidence="1 2">
    <name type="scientific">Nocardia rhamnosiphila</name>
    <dbReference type="NCBI Taxonomy" id="426716"/>
    <lineage>
        <taxon>Bacteria</taxon>
        <taxon>Bacillati</taxon>
        <taxon>Actinomycetota</taxon>
        <taxon>Actinomycetes</taxon>
        <taxon>Mycobacteriales</taxon>
        <taxon>Nocardiaceae</taxon>
        <taxon>Nocardia</taxon>
    </lineage>
</organism>
<evidence type="ECO:0000313" key="1">
    <source>
        <dbReference type="EMBL" id="MEU1952094.1"/>
    </source>
</evidence>
<dbReference type="EMBL" id="JBEYBF010000005">
    <property type="protein sequence ID" value="MEU1952094.1"/>
    <property type="molecule type" value="Genomic_DNA"/>
</dbReference>
<dbReference type="GeneID" id="96248459"/>
<protein>
    <submittedName>
        <fullName evidence="1">Uncharacterized protein</fullName>
    </submittedName>
</protein>
<evidence type="ECO:0000313" key="2">
    <source>
        <dbReference type="Proteomes" id="UP001550628"/>
    </source>
</evidence>
<reference evidence="1 2" key="1">
    <citation type="submission" date="2024-06" db="EMBL/GenBank/DDBJ databases">
        <title>The Natural Products Discovery Center: Release of the First 8490 Sequenced Strains for Exploring Actinobacteria Biosynthetic Diversity.</title>
        <authorList>
            <person name="Kalkreuter E."/>
            <person name="Kautsar S.A."/>
            <person name="Yang D."/>
            <person name="Bader C.D."/>
            <person name="Teijaro C.N."/>
            <person name="Fluegel L."/>
            <person name="Davis C.M."/>
            <person name="Simpson J.R."/>
            <person name="Lauterbach L."/>
            <person name="Steele A.D."/>
            <person name="Gui C."/>
            <person name="Meng S."/>
            <person name="Li G."/>
            <person name="Viehrig K."/>
            <person name="Ye F."/>
            <person name="Su P."/>
            <person name="Kiefer A.F."/>
            <person name="Nichols A."/>
            <person name="Cepeda A.J."/>
            <person name="Yan W."/>
            <person name="Fan B."/>
            <person name="Jiang Y."/>
            <person name="Adhikari A."/>
            <person name="Zheng C.-J."/>
            <person name="Schuster L."/>
            <person name="Cowan T.M."/>
            <person name="Smanski M.J."/>
            <person name="Chevrette M.G."/>
            <person name="De Carvalho L.P.S."/>
            <person name="Shen B."/>
        </authorList>
    </citation>
    <scope>NUCLEOTIDE SEQUENCE [LARGE SCALE GENOMIC DNA]</scope>
    <source>
        <strain evidence="1 2">NPDC019708</strain>
    </source>
</reference>
<sequence>MTDLPALLAVARAAVAEGAAPLSSAVRRRRSEPLCLRRFASGDPGLADRVDQILADDFTE</sequence>